<dbReference type="Pfam" id="PF02518">
    <property type="entry name" value="HATPase_c"/>
    <property type="match status" value="1"/>
</dbReference>
<dbReference type="PRINTS" id="PR00344">
    <property type="entry name" value="BCTRLSENSOR"/>
</dbReference>
<keyword evidence="4" id="KW-0812">Transmembrane</keyword>
<gene>
    <name evidence="6" type="ORF">R9Z33_10055</name>
</gene>
<dbReference type="SMART" id="SM00388">
    <property type="entry name" value="HisKA"/>
    <property type="match status" value="1"/>
</dbReference>
<dbReference type="InterPro" id="IPR036890">
    <property type="entry name" value="HATPase_C_sf"/>
</dbReference>
<dbReference type="InterPro" id="IPR003594">
    <property type="entry name" value="HATPase_dom"/>
</dbReference>
<dbReference type="InterPro" id="IPR000014">
    <property type="entry name" value="PAS"/>
</dbReference>
<dbReference type="CDD" id="cd00130">
    <property type="entry name" value="PAS"/>
    <property type="match status" value="1"/>
</dbReference>
<dbReference type="InterPro" id="IPR013655">
    <property type="entry name" value="PAS_fold_3"/>
</dbReference>
<dbReference type="Gene3D" id="1.10.287.130">
    <property type="match status" value="1"/>
</dbReference>
<keyword evidence="6" id="KW-0547">Nucleotide-binding</keyword>
<dbReference type="SUPFAM" id="SSF55785">
    <property type="entry name" value="PYP-like sensor domain (PAS domain)"/>
    <property type="match status" value="1"/>
</dbReference>
<dbReference type="SMART" id="SM00387">
    <property type="entry name" value="HATPase_c"/>
    <property type="match status" value="1"/>
</dbReference>
<dbReference type="Proteomes" id="UP001305521">
    <property type="component" value="Chromosome"/>
</dbReference>
<feature type="domain" description="Histidine kinase" evidence="5">
    <location>
        <begin position="373"/>
        <end position="591"/>
    </location>
</feature>
<dbReference type="Gene3D" id="3.30.565.10">
    <property type="entry name" value="Histidine kinase-like ATPase, C-terminal domain"/>
    <property type="match status" value="1"/>
</dbReference>
<sequence length="593" mass="63256">MSGFLHAPTVLFVAGFVGLIGSLLLVRNSEHGGRASGRPVPTAWLIASIMQALASFGHALRGELPAFLVFTTVNAAQLLAISLLWLGARRMAGHAVARWIALLPSAIWVLACLVPGFLESPGARLALYAPLANGAALWAAFEMWRVHRREGLRAALDMAVLVTIVVLGLLGVVLYSAVVPPTQAGPQAFFSVIPALLTALYGTTLPFLMLAVTREWDAREEGARAAVLLRTGRAQVERLHAGLPAEIFLCDVAPDGEISLLYRGGDMQTVTGWPADELARRPDPATLAHPGDATLADKLPRLLLEGRVGYEWRMRQPGGGWRWLHTLVRVLERPPEGGAVIVGYTIDIQARHEAEARAMAAARLASLGELAAGMAHELRQPLQVISLAAELGQYAARERDLDEVNVRLERIVEQTQRTSLLLDRLRRFARGAEAEAPMQPVPLAEAVAGALELVRRPLLDHGVAVELALGEPPPILQAQEILLDQLLSNLLRNACDALAERPPGATRRIRIAAEPGPPGMVRITLADTGGGIAPEVMARLFEPFVTTKGPDKGTGLGLSICHGLATGMGGTIEARNEGEGAVFTLTLPAAPAA</sequence>
<dbReference type="InterPro" id="IPR035965">
    <property type="entry name" value="PAS-like_dom_sf"/>
</dbReference>
<dbReference type="PANTHER" id="PTHR43065:SF42">
    <property type="entry name" value="TWO-COMPONENT SENSOR PPRA"/>
    <property type="match status" value="1"/>
</dbReference>
<feature type="transmembrane region" description="Helical" evidence="4">
    <location>
        <begin position="99"/>
        <end position="118"/>
    </location>
</feature>
<feature type="transmembrane region" description="Helical" evidence="4">
    <location>
        <begin position="6"/>
        <end position="26"/>
    </location>
</feature>
<dbReference type="PROSITE" id="PS50109">
    <property type="entry name" value="HIS_KIN"/>
    <property type="match status" value="1"/>
</dbReference>
<feature type="transmembrane region" description="Helical" evidence="4">
    <location>
        <begin position="156"/>
        <end position="177"/>
    </location>
</feature>
<keyword evidence="3" id="KW-0597">Phosphoprotein</keyword>
<keyword evidence="4" id="KW-1133">Transmembrane helix</keyword>
<dbReference type="InterPro" id="IPR005467">
    <property type="entry name" value="His_kinase_dom"/>
</dbReference>
<dbReference type="Gene3D" id="3.30.450.20">
    <property type="entry name" value="PAS domain"/>
    <property type="match status" value="1"/>
</dbReference>
<dbReference type="SUPFAM" id="SSF55874">
    <property type="entry name" value="ATPase domain of HSP90 chaperone/DNA topoisomerase II/histidine kinase"/>
    <property type="match status" value="1"/>
</dbReference>
<dbReference type="GO" id="GO:0005524">
    <property type="term" value="F:ATP binding"/>
    <property type="evidence" value="ECO:0007669"/>
    <property type="project" value="UniProtKB-KW"/>
</dbReference>
<comment type="catalytic activity">
    <reaction evidence="1">
        <text>ATP + protein L-histidine = ADP + protein N-phospho-L-histidine.</text>
        <dbReference type="EC" id="2.7.13.3"/>
    </reaction>
</comment>
<dbReference type="InterPro" id="IPR036097">
    <property type="entry name" value="HisK_dim/P_sf"/>
</dbReference>
<dbReference type="Pfam" id="PF08447">
    <property type="entry name" value="PAS_3"/>
    <property type="match status" value="1"/>
</dbReference>
<dbReference type="PANTHER" id="PTHR43065">
    <property type="entry name" value="SENSOR HISTIDINE KINASE"/>
    <property type="match status" value="1"/>
</dbReference>
<keyword evidence="7" id="KW-1185">Reference proteome</keyword>
<dbReference type="EC" id="2.7.13.3" evidence="2"/>
<dbReference type="RefSeq" id="WP_318651158.1">
    <property type="nucleotide sequence ID" value="NZ_CP137852.1"/>
</dbReference>
<keyword evidence="6" id="KW-0067">ATP-binding</keyword>
<dbReference type="SUPFAM" id="SSF47384">
    <property type="entry name" value="Homodimeric domain of signal transducing histidine kinase"/>
    <property type="match status" value="1"/>
</dbReference>
<accession>A0ABZ0PNC1</accession>
<feature type="transmembrane region" description="Helical" evidence="4">
    <location>
        <begin position="189"/>
        <end position="212"/>
    </location>
</feature>
<evidence type="ECO:0000256" key="4">
    <source>
        <dbReference type="SAM" id="Phobius"/>
    </source>
</evidence>
<evidence type="ECO:0000256" key="2">
    <source>
        <dbReference type="ARBA" id="ARBA00012438"/>
    </source>
</evidence>
<reference evidence="6 7" key="1">
    <citation type="submission" date="2023-11" db="EMBL/GenBank/DDBJ databases">
        <title>Arctic aerobic anoxygenic photoheterotroph Sediminicoccus rosea KRV36 adapts its photosynthesis to long days of polar summer.</title>
        <authorList>
            <person name="Tomasch J."/>
            <person name="Kopejtka K."/>
            <person name="Bily T."/>
            <person name="Gardiner A.T."/>
            <person name="Gardian Z."/>
            <person name="Shivaramu S."/>
            <person name="Koblizek M."/>
            <person name="Engelhardt F."/>
            <person name="Kaftan D."/>
        </authorList>
    </citation>
    <scope>NUCLEOTIDE SEQUENCE [LARGE SCALE GENOMIC DNA]</scope>
    <source>
        <strain evidence="6 7">R-30</strain>
    </source>
</reference>
<keyword evidence="4" id="KW-0472">Membrane</keyword>
<name>A0ABZ0PNC1_9PROT</name>
<organism evidence="6 7">
    <name type="scientific">Sediminicoccus rosea</name>
    <dbReference type="NCBI Taxonomy" id="1225128"/>
    <lineage>
        <taxon>Bacteria</taxon>
        <taxon>Pseudomonadati</taxon>
        <taxon>Pseudomonadota</taxon>
        <taxon>Alphaproteobacteria</taxon>
        <taxon>Acetobacterales</taxon>
        <taxon>Roseomonadaceae</taxon>
        <taxon>Sediminicoccus</taxon>
    </lineage>
</organism>
<evidence type="ECO:0000256" key="3">
    <source>
        <dbReference type="ARBA" id="ARBA00022553"/>
    </source>
</evidence>
<dbReference type="InterPro" id="IPR003661">
    <property type="entry name" value="HisK_dim/P_dom"/>
</dbReference>
<evidence type="ECO:0000259" key="5">
    <source>
        <dbReference type="PROSITE" id="PS50109"/>
    </source>
</evidence>
<proteinExistence type="predicted"/>
<feature type="transmembrane region" description="Helical" evidence="4">
    <location>
        <begin position="66"/>
        <end position="87"/>
    </location>
</feature>
<protein>
    <recommendedName>
        <fullName evidence="2">histidine kinase</fullName>
        <ecNumber evidence="2">2.7.13.3</ecNumber>
    </recommendedName>
</protein>
<evidence type="ECO:0000313" key="7">
    <source>
        <dbReference type="Proteomes" id="UP001305521"/>
    </source>
</evidence>
<evidence type="ECO:0000256" key="1">
    <source>
        <dbReference type="ARBA" id="ARBA00000085"/>
    </source>
</evidence>
<dbReference type="CDD" id="cd00082">
    <property type="entry name" value="HisKA"/>
    <property type="match status" value="1"/>
</dbReference>
<feature type="transmembrane region" description="Helical" evidence="4">
    <location>
        <begin position="38"/>
        <end position="60"/>
    </location>
</feature>
<dbReference type="InterPro" id="IPR004358">
    <property type="entry name" value="Sig_transdc_His_kin-like_C"/>
</dbReference>
<feature type="transmembrane region" description="Helical" evidence="4">
    <location>
        <begin position="124"/>
        <end position="144"/>
    </location>
</feature>
<dbReference type="Pfam" id="PF00512">
    <property type="entry name" value="HisKA"/>
    <property type="match status" value="1"/>
</dbReference>
<dbReference type="EMBL" id="CP137852">
    <property type="protein sequence ID" value="WPB87204.1"/>
    <property type="molecule type" value="Genomic_DNA"/>
</dbReference>
<evidence type="ECO:0000313" key="6">
    <source>
        <dbReference type="EMBL" id="WPB87204.1"/>
    </source>
</evidence>